<dbReference type="InterPro" id="IPR005564">
    <property type="entry name" value="Major_capsid_GpE"/>
</dbReference>
<comment type="function">
    <text evidence="3">Assembles to form an icosahedral capsid. The assembly is primed by the interaction between capsid assembly protease and portal dodecamer, and major capsid proteins assemble cooperatively to form the procapsid with the help of capsid scaffolding protein. Major capsid protein forms hexons and pentons of the icosahedron. Viral genomic DNA is packaged into the procapsid through the portal vertex. The packaging triggers a dramatic reconfiguration of the capsid shell.</text>
</comment>
<dbReference type="HAMAP" id="MF_04133">
    <property type="entry name" value="CAPSID_LAMBDA"/>
    <property type="match status" value="1"/>
</dbReference>
<dbReference type="RefSeq" id="YP_007674923.1">
    <property type="nucleotide sequence ID" value="NC_020853.1"/>
</dbReference>
<dbReference type="OrthoDB" id="3208at10239"/>
<dbReference type="EMBL" id="HQ632859">
    <property type="protein sequence ID" value="AGH31463.1"/>
    <property type="molecule type" value="Genomic_DNA"/>
</dbReference>
<dbReference type="GO" id="GO:0019028">
    <property type="term" value="C:viral capsid"/>
    <property type="evidence" value="ECO:0007669"/>
    <property type="project" value="UniProtKB-UniRule"/>
</dbReference>
<keyword evidence="5" id="KW-1185">Reference proteome</keyword>
<comment type="subunit">
    <text evidence="3">Homomultimer.</text>
</comment>
<dbReference type="GeneID" id="15011495"/>
<dbReference type="Gene3D" id="3.30.1930.10">
    <property type="entry name" value="capsid protein of prophage domain"/>
    <property type="match status" value="1"/>
</dbReference>
<keyword evidence="3" id="KW-0946">Virion</keyword>
<proteinExistence type="inferred from homology"/>
<dbReference type="Proteomes" id="UP000201389">
    <property type="component" value="Segment"/>
</dbReference>
<protein>
    <recommendedName>
        <fullName evidence="3">Major capsid protein</fullName>
    </recommendedName>
    <alternativeName>
        <fullName evidence="3">Major head protein</fullName>
    </alternativeName>
</protein>
<evidence type="ECO:0000256" key="3">
    <source>
        <dbReference type="HAMAP-Rule" id="MF_04133"/>
    </source>
</evidence>
<evidence type="ECO:0000256" key="1">
    <source>
        <dbReference type="ARBA" id="ARBA00022561"/>
    </source>
</evidence>
<comment type="similarity">
    <text evidence="3">Belongs to the lambda phage major capsid protein family.</text>
</comment>
<keyword evidence="3" id="KW-0426">Late protein</keyword>
<evidence type="ECO:0000313" key="5">
    <source>
        <dbReference type="Proteomes" id="UP000201389"/>
    </source>
</evidence>
<keyword evidence="2 3" id="KW-1035">Host cytoplasm</keyword>
<dbReference type="GO" id="GO:0030430">
    <property type="term" value="C:host cell cytoplasm"/>
    <property type="evidence" value="ECO:0007669"/>
    <property type="project" value="UniProtKB-SubCell"/>
</dbReference>
<reference evidence="4 5" key="1">
    <citation type="submission" date="2010-10" db="EMBL/GenBank/DDBJ databases">
        <title>The Genome Sequence of Loktanella phage pCB2051-A.</title>
        <authorList>
            <consortium name="The Broad Institute Genome Sequencing Platform"/>
            <person name="Henn M.R."/>
            <person name="Buchan A."/>
            <person name="Levin J."/>
            <person name="Malboeuf C."/>
            <person name="Casali M."/>
            <person name="Russ C."/>
            <person name="Lennon N."/>
            <person name="Chapman S.B."/>
            <person name="Erlich R."/>
            <person name="Young S.K."/>
            <person name="Yandava C."/>
            <person name="Zeng Q."/>
            <person name="Alvarado L."/>
            <person name="Anderson S."/>
            <person name="Berlin A."/>
            <person name="Chen Z."/>
            <person name="Freedman E."/>
            <person name="Gellesch M."/>
            <person name="Goldberg J."/>
            <person name="Green L."/>
            <person name="Griggs A."/>
            <person name="Gujja S."/>
            <person name="Heilman E.R."/>
            <person name="Heiman D."/>
            <person name="Hollinger A."/>
            <person name="Howarth C."/>
            <person name="Larson L."/>
            <person name="Mehta T."/>
            <person name="Pearson M."/>
            <person name="Roberts A."/>
            <person name="Ryan E."/>
            <person name="Saif S."/>
            <person name="Shea T."/>
            <person name="Shenoy N."/>
            <person name="Sisk P."/>
            <person name="Stolte C."/>
            <person name="Sykes S."/>
            <person name="White J."/>
            <person name="Haas B."/>
            <person name="Nusbaum C."/>
            <person name="Birren B."/>
        </authorList>
    </citation>
    <scope>NUCLEOTIDE SEQUENCE [LARGE SCALE GENOMIC DNA]</scope>
    <source>
        <strain evidence="5">pCB2051-A</strain>
    </source>
</reference>
<gene>
    <name evidence="4" type="ORF">LOKG_00026</name>
</gene>
<sequence>MSANPYDTWDMRKSLGVMRDVQPISTYWMDLMFPNLQINSENQWIDFEKLPAAARKMAPFVRPLGAGKPIYEDRSTGFRFKPAYIKLKDAIDPVAPLVKRPGLDQSMLDMSSMTPAMRRELLRGAMTVQHVNAIEQTWEWMAARASIDAKVTIEGEEYPAVELDFRRDANHTVTKTAGNFWGDAGVSIFDDIQLYCDRMWDAEFGGFPTRMTFGSKVWGAIRQDDEMMKHMDTNIRGERATIERGLIGADDAVKVGELVVGGASGAVIEMWLYRGTYTDYETKVETPMLAPNKVVFTGTAEKFMGYRCFGAIIDPYANYQPLDIFPRNWMEVGDPAVEYLLHQSAPLFVPVNPNVTLTAEVTAL</sequence>
<evidence type="ECO:0000256" key="2">
    <source>
        <dbReference type="ARBA" id="ARBA00023200"/>
    </source>
</evidence>
<keyword evidence="1 3" id="KW-0167">Capsid protein</keyword>
<dbReference type="KEGG" id="vg:15011495"/>
<comment type="subcellular location">
    <subcellularLocation>
        <location evidence="3">Virion</location>
    </subcellularLocation>
    <subcellularLocation>
        <location evidence="3">Host cytoplasm</location>
    </subcellularLocation>
    <text evidence="3">Forms the capsid icosahedric shell.</text>
</comment>
<organism evidence="4 5">
    <name type="scientific">Loktanella phage pCB2051-A</name>
    <dbReference type="NCBI Taxonomy" id="754044"/>
    <lineage>
        <taxon>Viruses</taxon>
        <taxon>Duplodnaviria</taxon>
        <taxon>Heunggongvirae</taxon>
        <taxon>Uroviricota</taxon>
        <taxon>Caudoviricetes</taxon>
        <taxon>Casjensviridae</taxon>
        <taxon>Broinstvirus</taxon>
        <taxon>Broinstvirus pCB2051A</taxon>
    </lineage>
</organism>
<accession>M4QRI3</accession>
<dbReference type="Gene3D" id="3.15.30.10">
    <property type="entry name" value="putative capsid protein of prophage domain like"/>
    <property type="match status" value="1"/>
</dbReference>
<dbReference type="Pfam" id="PF03864">
    <property type="entry name" value="Phage_cap_E"/>
    <property type="match status" value="1"/>
</dbReference>
<name>M4QRI3_9CAUD</name>
<evidence type="ECO:0000313" key="4">
    <source>
        <dbReference type="EMBL" id="AGH31463.1"/>
    </source>
</evidence>